<dbReference type="InterPro" id="IPR049227">
    <property type="entry name" value="DUF6824"/>
</dbReference>
<evidence type="ECO:0000313" key="2">
    <source>
        <dbReference type="EMBL" id="KAL3769177.1"/>
    </source>
</evidence>
<feature type="domain" description="DUF6824" evidence="1">
    <location>
        <begin position="24"/>
        <end position="108"/>
    </location>
</feature>
<sequence length="604" mass="66470">MSKNTPPPAIPIGTEAMFSVKCKDVVMGRGSGTQNHCGNVAYRKLVYLNKELYATSSKFDKLKISKAIVATVRHFGGNFIQADEQRGGLYFDIGDKRAWDKTSQALREGQAEIREKLAEEDPAGMSKISEYKQVISEQAFFAYACKIMESLFYSASGESGISACGPECPYAKRRQTLHQLGANPMQVFNAMCSMAPPPLPPPQVMQQHQPHQLYSMQYDQPYNPSMASGEDSYSNHVTQSPPMLFEPQPSNAPVSWGESHSLDPLPYKSLHGSLDQPPYTPFNASELSLEPIPYNMEHPSLHLTSSIFSLNKMFSDDFEASSEEGKQLMALLDEEVDDLIRRKSLGLIQIDTKYAFEDLMLDEDCEMSEAVMYQSPRGYDRKSSSTGTTLNSGSTFASSMLSAKDDVALMNMSFLSLDDRGGSDFSESVKEGKPRKSILLKHDSSYSKGIKDRGSRVSFFGGKHSSLVSSIMSMDSRSFSDLVECIKDPDDADQEVSSNSSHSSFSRKMGFPIRRSLVVKLKGADPPAEVHQKGSGVTSSSTITGDLAIKSDKEFIDLAGKVQNPLDDSPHTLKSVSEYNMSNMTLSVASMGASFIDLLNEDDK</sequence>
<keyword evidence="3" id="KW-1185">Reference proteome</keyword>
<name>A0ABD3N3Q0_9STRA</name>
<reference evidence="2 3" key="1">
    <citation type="submission" date="2024-10" db="EMBL/GenBank/DDBJ databases">
        <title>Updated reference genomes for cyclostephanoid diatoms.</title>
        <authorList>
            <person name="Roberts W.R."/>
            <person name="Alverson A.J."/>
        </authorList>
    </citation>
    <scope>NUCLEOTIDE SEQUENCE [LARGE SCALE GENOMIC DNA]</scope>
    <source>
        <strain evidence="2 3">AJA276-08</strain>
    </source>
</reference>
<gene>
    <name evidence="2" type="ORF">ACHAW5_000647</name>
</gene>
<dbReference type="EMBL" id="JALLAZ020001662">
    <property type="protein sequence ID" value="KAL3769177.1"/>
    <property type="molecule type" value="Genomic_DNA"/>
</dbReference>
<protein>
    <recommendedName>
        <fullName evidence="1">DUF6824 domain-containing protein</fullName>
    </recommendedName>
</protein>
<dbReference type="Proteomes" id="UP001530315">
    <property type="component" value="Unassembled WGS sequence"/>
</dbReference>
<organism evidence="2 3">
    <name type="scientific">Stephanodiscus triporus</name>
    <dbReference type="NCBI Taxonomy" id="2934178"/>
    <lineage>
        <taxon>Eukaryota</taxon>
        <taxon>Sar</taxon>
        <taxon>Stramenopiles</taxon>
        <taxon>Ochrophyta</taxon>
        <taxon>Bacillariophyta</taxon>
        <taxon>Coscinodiscophyceae</taxon>
        <taxon>Thalassiosirophycidae</taxon>
        <taxon>Stephanodiscales</taxon>
        <taxon>Stephanodiscaceae</taxon>
        <taxon>Stephanodiscus</taxon>
    </lineage>
</organism>
<evidence type="ECO:0000259" key="1">
    <source>
        <dbReference type="Pfam" id="PF20710"/>
    </source>
</evidence>
<comment type="caution">
    <text evidence="2">The sequence shown here is derived from an EMBL/GenBank/DDBJ whole genome shotgun (WGS) entry which is preliminary data.</text>
</comment>
<accession>A0ABD3N3Q0</accession>
<dbReference type="Pfam" id="PF20710">
    <property type="entry name" value="DUF6824"/>
    <property type="match status" value="1"/>
</dbReference>
<evidence type="ECO:0000313" key="3">
    <source>
        <dbReference type="Proteomes" id="UP001530315"/>
    </source>
</evidence>
<dbReference type="AlphaFoldDB" id="A0ABD3N3Q0"/>
<proteinExistence type="predicted"/>